<dbReference type="GeneID" id="108698584"/>
<dbReference type="GO" id="GO:0019902">
    <property type="term" value="F:phosphatase binding"/>
    <property type="evidence" value="ECO:0007669"/>
    <property type="project" value="InterPro"/>
</dbReference>
<evidence type="ECO:0000256" key="3">
    <source>
        <dbReference type="ARBA" id="ARBA00022553"/>
    </source>
</evidence>
<dbReference type="Proteomes" id="UP000186698">
    <property type="component" value="Chromosome 8L"/>
</dbReference>
<gene>
    <name evidence="10 11 12" type="primary">LOC108698584</name>
</gene>
<evidence type="ECO:0000313" key="12">
    <source>
        <dbReference type="RefSeq" id="XP_041428843.1"/>
    </source>
</evidence>
<evidence type="ECO:0000313" key="10">
    <source>
        <dbReference type="RefSeq" id="XP_018085670.1"/>
    </source>
</evidence>
<name>A0A1L8F8M4_XENLA</name>
<organism evidence="10">
    <name type="scientific">Xenopus laevis</name>
    <name type="common">African clawed frog</name>
    <dbReference type="NCBI Taxonomy" id="8355"/>
    <lineage>
        <taxon>Eukaryota</taxon>
        <taxon>Metazoa</taxon>
        <taxon>Chordata</taxon>
        <taxon>Craniata</taxon>
        <taxon>Vertebrata</taxon>
        <taxon>Euteleostomi</taxon>
        <taxon>Amphibia</taxon>
        <taxon>Batrachia</taxon>
        <taxon>Anura</taxon>
        <taxon>Pipoidea</taxon>
        <taxon>Pipidae</taxon>
        <taxon>Xenopodinae</taxon>
        <taxon>Xenopus</taxon>
        <taxon>Xenopus</taxon>
    </lineage>
</organism>
<keyword evidence="2" id="KW-0963">Cytoplasm</keyword>
<dbReference type="Bgee" id="108698584">
    <property type="expression patterns" value="Expressed in spleen and 18 other cell types or tissues"/>
</dbReference>
<keyword evidence="3" id="KW-0597">Phosphoprotein</keyword>
<evidence type="ECO:0000256" key="1">
    <source>
        <dbReference type="ARBA" id="ARBA00004496"/>
    </source>
</evidence>
<dbReference type="GO" id="GO:0005737">
    <property type="term" value="C:cytoplasm"/>
    <property type="evidence" value="ECO:0007669"/>
    <property type="project" value="UniProtKB-SubCell"/>
</dbReference>
<dbReference type="InterPro" id="IPR025907">
    <property type="entry name" value="Phostensin/Taperin_PP1-bd_dom"/>
</dbReference>
<evidence type="ECO:0000259" key="8">
    <source>
        <dbReference type="Pfam" id="PF13916"/>
    </source>
</evidence>
<dbReference type="PANTHER" id="PTHR21685">
    <property type="entry name" value="TON-B BOX DOMAIN"/>
    <property type="match status" value="1"/>
</dbReference>
<keyword evidence="4" id="KW-0009">Actin-binding</keyword>
<evidence type="ECO:0000259" key="7">
    <source>
        <dbReference type="Pfam" id="PF13914"/>
    </source>
</evidence>
<dbReference type="OrthoDB" id="9945184at2759"/>
<dbReference type="RefSeq" id="XP_018085672.1">
    <property type="nucleotide sequence ID" value="XM_018230183.2"/>
</dbReference>
<proteinExistence type="predicted"/>
<feature type="compositionally biased region" description="Polar residues" evidence="6">
    <location>
        <begin position="287"/>
        <end position="305"/>
    </location>
</feature>
<dbReference type="InterPro" id="IPR026671">
    <property type="entry name" value="PPP1R18/Tprn"/>
</dbReference>
<dbReference type="Pfam" id="PF13914">
    <property type="entry name" value="Phostensin"/>
    <property type="match status" value="1"/>
</dbReference>
<feature type="domain" description="Phostensin/Taperin N-terminal" evidence="8">
    <location>
        <begin position="29"/>
        <end position="107"/>
    </location>
</feature>
<feature type="domain" description="Phostensin/Taperin PP1-binding" evidence="7">
    <location>
        <begin position="347"/>
        <end position="443"/>
    </location>
</feature>
<feature type="region of interest" description="Disordered" evidence="6">
    <location>
        <begin position="208"/>
        <end position="251"/>
    </location>
</feature>
<dbReference type="Pfam" id="PF13916">
    <property type="entry name" value="Phostensin_N"/>
    <property type="match status" value="1"/>
</dbReference>
<dbReference type="PANTHER" id="PTHR21685:SF0">
    <property type="entry name" value="PHOSTENSIN"/>
    <property type="match status" value="1"/>
</dbReference>
<evidence type="ECO:0000313" key="11">
    <source>
        <dbReference type="RefSeq" id="XP_018085672.1"/>
    </source>
</evidence>
<reference evidence="10 11" key="1">
    <citation type="submission" date="2022-04" db="UniProtKB">
        <authorList>
            <consortium name="RefSeq"/>
        </authorList>
    </citation>
    <scope>IDENTIFICATION</scope>
    <source>
        <strain evidence="10 11">J_2021</strain>
        <tissue evidence="10 11">Erythrocytes</tissue>
    </source>
</reference>
<feature type="region of interest" description="Disordered" evidence="6">
    <location>
        <begin position="285"/>
        <end position="330"/>
    </location>
</feature>
<dbReference type="CTD" id="108698584"/>
<dbReference type="PaxDb" id="8355-A0A1L8F8M4"/>
<dbReference type="OMA" id="PTGKAWG"/>
<keyword evidence="5" id="KW-0175">Coiled coil</keyword>
<dbReference type="RefSeq" id="XP_018085670.1">
    <property type="nucleotide sequence ID" value="XM_018230181.2"/>
</dbReference>
<keyword evidence="9" id="KW-1185">Reference proteome</keyword>
<accession>A0A1L8F8M4</accession>
<evidence type="ECO:0000313" key="9">
    <source>
        <dbReference type="Proteomes" id="UP000186698"/>
    </source>
</evidence>
<dbReference type="GO" id="GO:0003779">
    <property type="term" value="F:actin binding"/>
    <property type="evidence" value="ECO:0007669"/>
    <property type="project" value="UniProtKB-KW"/>
</dbReference>
<evidence type="ECO:0000256" key="2">
    <source>
        <dbReference type="ARBA" id="ARBA00022490"/>
    </source>
</evidence>
<dbReference type="RefSeq" id="XP_041428843.1">
    <property type="nucleotide sequence ID" value="XM_041572909.1"/>
</dbReference>
<evidence type="ECO:0000256" key="4">
    <source>
        <dbReference type="ARBA" id="ARBA00023203"/>
    </source>
</evidence>
<feature type="coiled-coil region" evidence="5">
    <location>
        <begin position="9"/>
        <end position="68"/>
    </location>
</feature>
<dbReference type="STRING" id="8355.A0A1L8F8M4"/>
<sequence>MMEVPDWKVHLLERRRKDEEDLKKREREEEERLAKMPAWKREIILRRKAKAEASVLEIKAEVDEGEQEESTKMVSEVQEEKEVRVLSEKIGPVQQNPFIQQEKQRRMPEYSCLRKPLPESPISVTVRTDDTVRGLNATHVEEEQKAHKEDIYPLPDEGTGIVSRILSRFGRSFSEGENGGSSVPLVNGELEMTSKTFCSDVVKSDSQASAMLAQHPPSPSCPRAATGNQTSTQETSISSLTPPYTSTSCTDSETAVLSPCMASMAKSGLCAKLSMNEEAKPFPFQLRPSSPASSRQIKQTIQSLVDPNRSEVPKHGTGQVKEDGEGGPAHNRVICNPFGNKQGTVENQAMQRRKGNTITVNPRKMAGCENGFVATETKTPVPKTDSGKKRYPTVEEIKVIGGYQAVGRSCLAKHSIDKKKLNISFPDSELESTFEYPSESSLLAEFGPPDEPEAITPPAPQTEDDEEEDSVLLGGILRRKALIVDESCKR</sequence>
<evidence type="ECO:0000256" key="6">
    <source>
        <dbReference type="SAM" id="MobiDB-lite"/>
    </source>
</evidence>
<dbReference type="KEGG" id="xla:108698584"/>
<feature type="compositionally biased region" description="Basic and acidic residues" evidence="6">
    <location>
        <begin position="308"/>
        <end position="324"/>
    </location>
</feature>
<dbReference type="AlphaFoldDB" id="A0A1L8F8M4"/>
<protein>
    <submittedName>
        <fullName evidence="10 11">Phostensin isoform X1</fullName>
    </submittedName>
</protein>
<comment type="subcellular location">
    <subcellularLocation>
        <location evidence="1">Cytoplasm</location>
    </subcellularLocation>
</comment>
<evidence type="ECO:0000256" key="5">
    <source>
        <dbReference type="SAM" id="Coils"/>
    </source>
</evidence>
<feature type="region of interest" description="Disordered" evidence="6">
    <location>
        <begin position="434"/>
        <end position="470"/>
    </location>
</feature>
<dbReference type="InterPro" id="IPR025903">
    <property type="entry name" value="Phostensin/Taperin_N_dom"/>
</dbReference>
<feature type="compositionally biased region" description="Polar residues" evidence="6">
    <location>
        <begin position="226"/>
        <end position="251"/>
    </location>
</feature>